<name>A0ABT1X6U3_9PROT</name>
<dbReference type="EMBL" id="JANJOU010000016">
    <property type="protein sequence ID" value="MCR0983825.1"/>
    <property type="molecule type" value="Genomic_DNA"/>
</dbReference>
<dbReference type="InterPro" id="IPR018389">
    <property type="entry name" value="DctP_fam"/>
</dbReference>
<gene>
    <name evidence="3" type="primary">dctP</name>
    <name evidence="3" type="ORF">NRP21_17355</name>
</gene>
<evidence type="ECO:0000313" key="3">
    <source>
        <dbReference type="EMBL" id="MCR0983825.1"/>
    </source>
</evidence>
<dbReference type="RefSeq" id="WP_257717490.1">
    <property type="nucleotide sequence ID" value="NZ_JANJOU010000016.1"/>
</dbReference>
<dbReference type="InterPro" id="IPR038404">
    <property type="entry name" value="TRAP_DctP_sf"/>
</dbReference>
<dbReference type="Gene3D" id="3.40.190.170">
    <property type="entry name" value="Bacterial extracellular solute-binding protein, family 7"/>
    <property type="match status" value="1"/>
</dbReference>
<dbReference type="Gene3D" id="3.40.190.10">
    <property type="entry name" value="Periplasmic binding protein-like II"/>
    <property type="match status" value="1"/>
</dbReference>
<dbReference type="SUPFAM" id="SSF53850">
    <property type="entry name" value="Periplasmic binding protein-like II"/>
    <property type="match status" value="1"/>
</dbReference>
<feature type="signal peptide" evidence="2">
    <location>
        <begin position="1"/>
        <end position="22"/>
    </location>
</feature>
<feature type="chain" id="PRO_5045170194" evidence="2">
    <location>
        <begin position="23"/>
        <end position="365"/>
    </location>
</feature>
<organism evidence="3 4">
    <name type="scientific">Roseomonas populi</name>
    <dbReference type="NCBI Taxonomy" id="3121582"/>
    <lineage>
        <taxon>Bacteria</taxon>
        <taxon>Pseudomonadati</taxon>
        <taxon>Pseudomonadota</taxon>
        <taxon>Alphaproteobacteria</taxon>
        <taxon>Acetobacterales</taxon>
        <taxon>Roseomonadaceae</taxon>
        <taxon>Roseomonas</taxon>
    </lineage>
</organism>
<accession>A0ABT1X6U3</accession>
<proteinExistence type="predicted"/>
<evidence type="ECO:0000256" key="2">
    <source>
        <dbReference type="SAM" id="SignalP"/>
    </source>
</evidence>
<dbReference type="Pfam" id="PF03480">
    <property type="entry name" value="DctP"/>
    <property type="match status" value="1"/>
</dbReference>
<dbReference type="InterPro" id="IPR026289">
    <property type="entry name" value="SBP_TakP-like"/>
</dbReference>
<evidence type="ECO:0000313" key="4">
    <source>
        <dbReference type="Proteomes" id="UP001524642"/>
    </source>
</evidence>
<dbReference type="NCBIfam" id="NF037995">
    <property type="entry name" value="TRAP_S1"/>
    <property type="match status" value="1"/>
</dbReference>
<sequence>MRRRHLMAAGSAAPALVLPALAAPALAQSAPEIRWRMTSSFPKALDVTYSACEYLARVVGEMTDGRFRITPFAAGEIVPGLQALDAVSSNSVEMAHTGGLFFTGKDPAFAFTTTVPFMLNPRQQAAWLYHGGGNEMLNRLLKEYNVYGLPLGNSGNQMGGWYRKEIRSVEDLKGLKFRVAGLAGNVMAKLGVVPQQIAPGDIYAALERGTIDGVEYVGPYDDAKLGFEKVARYYYYPGWGEGGAVFHAFINLERWNELPKSYQAVLTTASGAATQWMLAQYDWKNVEALYRLVANGTQLRAFPNEVLDAFYRTTQEVFAEMSAHSPRFKELLESQVAFRDRSYGYHQVADYSFDSMMLRLRRAAR</sequence>
<keyword evidence="4" id="KW-1185">Reference proteome</keyword>
<evidence type="ECO:0000256" key="1">
    <source>
        <dbReference type="ARBA" id="ARBA00022729"/>
    </source>
</evidence>
<dbReference type="PIRSF" id="PIRSF039026">
    <property type="entry name" value="SiaP"/>
    <property type="match status" value="1"/>
</dbReference>
<protein>
    <submittedName>
        <fullName evidence="3">TRAP transporter substrate-binding protein DctP</fullName>
    </submittedName>
</protein>
<dbReference type="Proteomes" id="UP001524642">
    <property type="component" value="Unassembled WGS sequence"/>
</dbReference>
<reference evidence="3 4" key="1">
    <citation type="submission" date="2022-06" db="EMBL/GenBank/DDBJ databases">
        <title>Roseomonas CN29.</title>
        <authorList>
            <person name="Cheng Y."/>
            <person name="He X."/>
        </authorList>
    </citation>
    <scope>NUCLEOTIDE SEQUENCE [LARGE SCALE GENOMIC DNA]</scope>
    <source>
        <strain evidence="3 4">CN29</strain>
    </source>
</reference>
<comment type="caution">
    <text evidence="3">The sequence shown here is derived from an EMBL/GenBank/DDBJ whole genome shotgun (WGS) entry which is preliminary data.</text>
</comment>
<dbReference type="PANTHER" id="PTHR33376">
    <property type="match status" value="1"/>
</dbReference>
<dbReference type="PANTHER" id="PTHR33376:SF5">
    <property type="entry name" value="EXTRACYTOPLASMIC SOLUTE RECEPTOR PROTEIN"/>
    <property type="match status" value="1"/>
</dbReference>
<keyword evidence="1 2" id="KW-0732">Signal</keyword>